<keyword evidence="4" id="KW-1185">Reference proteome</keyword>
<dbReference type="PROSITE" id="PS00383">
    <property type="entry name" value="TYR_PHOSPHATASE_1"/>
    <property type="match status" value="1"/>
</dbReference>
<dbReference type="PROSITE" id="PS50056">
    <property type="entry name" value="TYR_PHOSPHATASE_2"/>
    <property type="match status" value="1"/>
</dbReference>
<comment type="similarity">
    <text evidence="1">Belongs to the protein-tyrosine phosphatase family.</text>
</comment>
<gene>
    <name evidence="3" type="ORF">JNE38_13535</name>
</gene>
<protein>
    <submittedName>
        <fullName evidence="3">Tyrosine-protein phosphatase</fullName>
    </submittedName>
</protein>
<evidence type="ECO:0000256" key="1">
    <source>
        <dbReference type="ARBA" id="ARBA00009580"/>
    </source>
</evidence>
<dbReference type="InterPro" id="IPR026893">
    <property type="entry name" value="Tyr/Ser_Pase_IphP-type"/>
</dbReference>
<accession>A0ABX7FWX6</accession>
<organism evidence="3 4">
    <name type="scientific">Brevibacillus choshinensis</name>
    <dbReference type="NCBI Taxonomy" id="54911"/>
    <lineage>
        <taxon>Bacteria</taxon>
        <taxon>Bacillati</taxon>
        <taxon>Bacillota</taxon>
        <taxon>Bacilli</taxon>
        <taxon>Bacillales</taxon>
        <taxon>Paenibacillaceae</taxon>
        <taxon>Brevibacillus</taxon>
    </lineage>
</organism>
<dbReference type="InterPro" id="IPR000387">
    <property type="entry name" value="Tyr_Pase_dom"/>
</dbReference>
<dbReference type="Pfam" id="PF13350">
    <property type="entry name" value="Y_phosphatase3"/>
    <property type="match status" value="1"/>
</dbReference>
<reference evidence="3 4" key="1">
    <citation type="submission" date="2021-01" db="EMBL/GenBank/DDBJ databases">
        <title>Identification of strong promoters based on the transcriptome of Brevibacillus choshinensis.</title>
        <authorList>
            <person name="Yao D."/>
            <person name="Zhang K."/>
            <person name="Wu J."/>
        </authorList>
    </citation>
    <scope>NUCLEOTIDE SEQUENCE [LARGE SCALE GENOMIC DNA]</scope>
    <source>
        <strain evidence="3 4">HPD31-SP3</strain>
    </source>
</reference>
<evidence type="ECO:0000313" key="4">
    <source>
        <dbReference type="Proteomes" id="UP000596248"/>
    </source>
</evidence>
<proteinExistence type="inferred from homology"/>
<dbReference type="Gene3D" id="3.90.190.10">
    <property type="entry name" value="Protein tyrosine phosphatase superfamily"/>
    <property type="match status" value="1"/>
</dbReference>
<feature type="domain" description="Tyrosine specific protein phosphatases" evidence="2">
    <location>
        <begin position="136"/>
        <end position="181"/>
    </location>
</feature>
<dbReference type="SUPFAM" id="SSF52799">
    <property type="entry name" value="(Phosphotyrosine protein) phosphatases II"/>
    <property type="match status" value="1"/>
</dbReference>
<dbReference type="InterPro" id="IPR029021">
    <property type="entry name" value="Prot-tyrosine_phosphatase-like"/>
</dbReference>
<dbReference type="InterPro" id="IPR016130">
    <property type="entry name" value="Tyr_Pase_AS"/>
</dbReference>
<dbReference type="Proteomes" id="UP000596248">
    <property type="component" value="Chromosome"/>
</dbReference>
<sequence length="263" mass="31010">MYRVRKEVDLPFEKLSNFRDIGGLKTEDGRNMKTGMLYRSDDISRITEHDLERLIEYKIKVICDLRTPNEHQSKHSHILSHGQFRVFNIPLHLQETGASKRQWFNFFFGKSGDEHFKKFSRAYYHHMAVESTFQIKEIITLVSREENLPALIHCTAGKDRTGYISAVIQLLAGVPYESVVQDYLLTNEYYKSRLESVIKMMRWMTLFQVTPERMKLILMANREYLDEVYRGLMETYGSIELYLNKACGIELCTLRKCKELLLE</sequence>
<name>A0ABX7FWX6_BRECH</name>
<dbReference type="PANTHER" id="PTHR31126">
    <property type="entry name" value="TYROSINE-PROTEIN PHOSPHATASE"/>
    <property type="match status" value="1"/>
</dbReference>
<dbReference type="EMBL" id="CP069127">
    <property type="protein sequence ID" value="QRG70045.1"/>
    <property type="molecule type" value="Genomic_DNA"/>
</dbReference>
<evidence type="ECO:0000313" key="3">
    <source>
        <dbReference type="EMBL" id="QRG70045.1"/>
    </source>
</evidence>
<dbReference type="PANTHER" id="PTHR31126:SF1">
    <property type="entry name" value="TYROSINE SPECIFIC PROTEIN PHOSPHATASES DOMAIN-CONTAINING PROTEIN"/>
    <property type="match status" value="1"/>
</dbReference>
<evidence type="ECO:0000259" key="2">
    <source>
        <dbReference type="PROSITE" id="PS50056"/>
    </source>
</evidence>
<dbReference type="RefSeq" id="WP_203357019.1">
    <property type="nucleotide sequence ID" value="NZ_CP069127.1"/>
</dbReference>